<dbReference type="GO" id="GO:0006412">
    <property type="term" value="P:translation"/>
    <property type="evidence" value="ECO:0007669"/>
    <property type="project" value="InterPro"/>
</dbReference>
<dbReference type="RefSeq" id="XP_001386685.1">
    <property type="nucleotide sequence ID" value="XM_001386648.1"/>
</dbReference>
<dbReference type="GO" id="GO:0005762">
    <property type="term" value="C:mitochondrial large ribosomal subunit"/>
    <property type="evidence" value="ECO:0007669"/>
    <property type="project" value="TreeGrafter"/>
</dbReference>
<dbReference type="InterPro" id="IPR051991">
    <property type="entry name" value="Mitoribosomal_protein_bL32"/>
</dbReference>
<keyword evidence="9" id="KW-1185">Reference proteome</keyword>
<dbReference type="KEGG" id="pic:PICST_79943"/>
<organism evidence="8 9">
    <name type="scientific">Scheffersomyces stipitis (strain ATCC 58785 / CBS 6054 / NBRC 10063 / NRRL Y-11545)</name>
    <name type="common">Yeast</name>
    <name type="synonym">Pichia stipitis</name>
    <dbReference type="NCBI Taxonomy" id="322104"/>
    <lineage>
        <taxon>Eukaryota</taxon>
        <taxon>Fungi</taxon>
        <taxon>Dikarya</taxon>
        <taxon>Ascomycota</taxon>
        <taxon>Saccharomycotina</taxon>
        <taxon>Pichiomycetes</taxon>
        <taxon>Debaryomycetaceae</taxon>
        <taxon>Scheffersomyces</taxon>
    </lineage>
</organism>
<evidence type="ECO:0000256" key="3">
    <source>
        <dbReference type="ARBA" id="ARBA00022946"/>
    </source>
</evidence>
<dbReference type="AlphaFoldDB" id="A3M054"/>
<evidence type="ECO:0000256" key="2">
    <source>
        <dbReference type="ARBA" id="ARBA00008560"/>
    </source>
</evidence>
<sequence length="189" mass="21757">MSLSLRLGGSFLNEALLGWVPRLTLGLGASKTSGIARDSRLDDLKKQIEANNGQPPFMIDNGTILRAAPKKKMSHRRHRTKLYTPGDKQMHPLNNIVRCPACGHVKRSHFMCMHCFAEIRTFLKGKKRENGLIKDVENPQSDLDPVDERILYPGKFVQEDERMLQKKEWIPVREEPLMYNSKQTKHIKR</sequence>
<dbReference type="STRING" id="322104.A3M054"/>
<dbReference type="Proteomes" id="UP000002258">
    <property type="component" value="Chromosome 8"/>
</dbReference>
<evidence type="ECO:0000256" key="4">
    <source>
        <dbReference type="ARBA" id="ARBA00022980"/>
    </source>
</evidence>
<proteinExistence type="inferred from homology"/>
<evidence type="ECO:0000313" key="8">
    <source>
        <dbReference type="EMBL" id="ABN68656.1"/>
    </source>
</evidence>
<dbReference type="EMBL" id="CP000502">
    <property type="protein sequence ID" value="ABN68656.1"/>
    <property type="molecule type" value="Genomic_DNA"/>
</dbReference>
<keyword evidence="4" id="KW-0689">Ribosomal protein</keyword>
<dbReference type="HOGENOM" id="CLU_095763_0_0_1"/>
<gene>
    <name evidence="8" type="ORF">PICST_79943</name>
</gene>
<dbReference type="PANTHER" id="PTHR21026">
    <property type="entry name" value="39S RIBOSOMAL PROTEIN L32, MITOCHONDRIAL"/>
    <property type="match status" value="1"/>
</dbReference>
<keyword evidence="6" id="KW-0687">Ribonucleoprotein</keyword>
<dbReference type="FunCoup" id="A3M054">
    <property type="interactions" value="306"/>
</dbReference>
<reference evidence="8 9" key="1">
    <citation type="journal article" date="2007" name="Nat. Biotechnol.">
        <title>Genome sequence of the lignocellulose-bioconverting and xylose-fermenting yeast Pichia stipitis.</title>
        <authorList>
            <person name="Jeffries T.W."/>
            <person name="Grigoriev I.V."/>
            <person name="Grimwood J."/>
            <person name="Laplaza J.M."/>
            <person name="Aerts A."/>
            <person name="Salamov A."/>
            <person name="Schmutz J."/>
            <person name="Lindquist E."/>
            <person name="Dehal P."/>
            <person name="Shapiro H."/>
            <person name="Jin Y.S."/>
            <person name="Passoth V."/>
            <person name="Richardson P.M."/>
        </authorList>
    </citation>
    <scope>NUCLEOTIDE SEQUENCE [LARGE SCALE GENOMIC DNA]</scope>
    <source>
        <strain evidence="9">ATCC 58785 / CBS 6054 / NBRC 10063 / NRRL Y-11545</strain>
    </source>
</reference>
<dbReference type="GO" id="GO:0003735">
    <property type="term" value="F:structural constituent of ribosome"/>
    <property type="evidence" value="ECO:0007669"/>
    <property type="project" value="InterPro"/>
</dbReference>
<keyword evidence="5" id="KW-0496">Mitochondrion</keyword>
<accession>A3M054</accession>
<evidence type="ECO:0000256" key="5">
    <source>
        <dbReference type="ARBA" id="ARBA00023128"/>
    </source>
</evidence>
<protein>
    <recommendedName>
        <fullName evidence="7">Large ribosomal subunit protein bL32m</fullName>
    </recommendedName>
</protein>
<dbReference type="InParanoid" id="A3M054"/>
<dbReference type="OMA" id="EWIPVRE"/>
<dbReference type="PANTHER" id="PTHR21026:SF2">
    <property type="entry name" value="LARGE RIBOSOMAL SUBUNIT PROTEIN BL32M"/>
    <property type="match status" value="1"/>
</dbReference>
<dbReference type="OrthoDB" id="2014905at2759"/>
<dbReference type="InterPro" id="IPR011332">
    <property type="entry name" value="Ribosomal_zn-bd"/>
</dbReference>
<dbReference type="eggNOG" id="KOG4080">
    <property type="taxonomic scope" value="Eukaryota"/>
</dbReference>
<name>A3M054_PICST</name>
<evidence type="ECO:0000256" key="6">
    <source>
        <dbReference type="ARBA" id="ARBA00023274"/>
    </source>
</evidence>
<evidence type="ECO:0000313" key="9">
    <source>
        <dbReference type="Proteomes" id="UP000002258"/>
    </source>
</evidence>
<keyword evidence="3" id="KW-0809">Transit peptide</keyword>
<evidence type="ECO:0000256" key="1">
    <source>
        <dbReference type="ARBA" id="ARBA00004173"/>
    </source>
</evidence>
<comment type="subcellular location">
    <subcellularLocation>
        <location evidence="1">Mitochondrion</location>
    </subcellularLocation>
</comment>
<dbReference type="Pfam" id="PF01783">
    <property type="entry name" value="Ribosomal_L32p"/>
    <property type="match status" value="1"/>
</dbReference>
<evidence type="ECO:0000256" key="7">
    <source>
        <dbReference type="ARBA" id="ARBA00039935"/>
    </source>
</evidence>
<dbReference type="InterPro" id="IPR002677">
    <property type="entry name" value="Ribosomal_bL32"/>
</dbReference>
<dbReference type="GeneID" id="4840942"/>
<comment type="similarity">
    <text evidence="2">Belongs to the bacterial ribosomal protein bL32 family.</text>
</comment>
<dbReference type="SUPFAM" id="SSF57829">
    <property type="entry name" value="Zn-binding ribosomal proteins"/>
    <property type="match status" value="1"/>
</dbReference>